<proteinExistence type="predicted"/>
<keyword evidence="1" id="KW-1133">Transmembrane helix</keyword>
<protein>
    <submittedName>
        <fullName evidence="2">Uncharacterized protein</fullName>
    </submittedName>
</protein>
<gene>
    <name evidence="2" type="ORF">AMATHDRAFT_6622</name>
</gene>
<keyword evidence="1" id="KW-0472">Membrane</keyword>
<feature type="transmembrane region" description="Helical" evidence="1">
    <location>
        <begin position="45"/>
        <end position="68"/>
    </location>
</feature>
<evidence type="ECO:0000256" key="1">
    <source>
        <dbReference type="SAM" id="Phobius"/>
    </source>
</evidence>
<name>A0A2A9NE23_9AGAR</name>
<evidence type="ECO:0000313" key="2">
    <source>
        <dbReference type="EMBL" id="PFH47564.1"/>
    </source>
</evidence>
<dbReference type="Proteomes" id="UP000242287">
    <property type="component" value="Unassembled WGS sequence"/>
</dbReference>
<reference evidence="2 3" key="1">
    <citation type="submission" date="2014-02" db="EMBL/GenBank/DDBJ databases">
        <title>Transposable element dynamics among asymbiotic and ectomycorrhizal Amanita fungi.</title>
        <authorList>
            <consortium name="DOE Joint Genome Institute"/>
            <person name="Hess J."/>
            <person name="Skrede I."/>
            <person name="Wolfe B."/>
            <person name="LaButti K."/>
            <person name="Ohm R.A."/>
            <person name="Grigoriev I.V."/>
            <person name="Pringle A."/>
        </authorList>
    </citation>
    <scope>NUCLEOTIDE SEQUENCE [LARGE SCALE GENOMIC DNA]</scope>
    <source>
        <strain evidence="2 3">SKay4041</strain>
    </source>
</reference>
<keyword evidence="3" id="KW-1185">Reference proteome</keyword>
<organism evidence="2 3">
    <name type="scientific">Amanita thiersii Skay4041</name>
    <dbReference type="NCBI Taxonomy" id="703135"/>
    <lineage>
        <taxon>Eukaryota</taxon>
        <taxon>Fungi</taxon>
        <taxon>Dikarya</taxon>
        <taxon>Basidiomycota</taxon>
        <taxon>Agaricomycotina</taxon>
        <taxon>Agaricomycetes</taxon>
        <taxon>Agaricomycetidae</taxon>
        <taxon>Agaricales</taxon>
        <taxon>Pluteineae</taxon>
        <taxon>Amanitaceae</taxon>
        <taxon>Amanita</taxon>
    </lineage>
</organism>
<dbReference type="AlphaFoldDB" id="A0A2A9NE23"/>
<sequence length="98" mass="10845">MDSLIGPNGKPFKSKISLAFELRTKFTITLDSEQVRVTVERDGNIVAFENVSVLLAVFALQLIIFLLVTPDLGAMESWTPLEHLPGGELVMNPYLVEV</sequence>
<evidence type="ECO:0000313" key="3">
    <source>
        <dbReference type="Proteomes" id="UP000242287"/>
    </source>
</evidence>
<keyword evidence="1" id="KW-0812">Transmembrane</keyword>
<accession>A0A2A9NE23</accession>
<dbReference type="EMBL" id="KZ302104">
    <property type="protein sequence ID" value="PFH47564.1"/>
    <property type="molecule type" value="Genomic_DNA"/>
</dbReference>